<dbReference type="GO" id="GO:0008270">
    <property type="term" value="F:zinc ion binding"/>
    <property type="evidence" value="ECO:0007669"/>
    <property type="project" value="UniProtKB-KW"/>
</dbReference>
<dbReference type="SMART" id="SM00692">
    <property type="entry name" value="DM3"/>
    <property type="match status" value="1"/>
</dbReference>
<feature type="region of interest" description="Disordered" evidence="13">
    <location>
        <begin position="103"/>
        <end position="157"/>
    </location>
</feature>
<sequence length="157" mass="17654">MVKTCAAYSCSNKCQKGNGISFHTFPKDPELRQKWVIATKRKDFSPTRDTRLCSMHFSADAYQLRPNASYPLLKSDAIPTIFDFPPHLAPPPPKKRRILARQQIDKECSKQQSPSDNQLNDVNEEVTTATDSTGTSEATTRISAECQTEVSETKLKF</sequence>
<dbReference type="GO" id="GO:0043565">
    <property type="term" value="F:sequence-specific DNA binding"/>
    <property type="evidence" value="ECO:0007669"/>
    <property type="project" value="InterPro"/>
</dbReference>
<keyword evidence="5" id="KW-0862">Zinc</keyword>
<evidence type="ECO:0000256" key="3">
    <source>
        <dbReference type="ARBA" id="ARBA00022723"/>
    </source>
</evidence>
<evidence type="ECO:0000256" key="8">
    <source>
        <dbReference type="ARBA" id="ARBA00023125"/>
    </source>
</evidence>
<evidence type="ECO:0000256" key="13">
    <source>
        <dbReference type="SAM" id="MobiDB-lite"/>
    </source>
</evidence>
<evidence type="ECO:0000256" key="1">
    <source>
        <dbReference type="ARBA" id="ARBA00004642"/>
    </source>
</evidence>
<organism evidence="15 16">
    <name type="scientific">Apolygus lucorum</name>
    <name type="common">Small green plant bug</name>
    <name type="synonym">Lygocoris lucorum</name>
    <dbReference type="NCBI Taxonomy" id="248454"/>
    <lineage>
        <taxon>Eukaryota</taxon>
        <taxon>Metazoa</taxon>
        <taxon>Ecdysozoa</taxon>
        <taxon>Arthropoda</taxon>
        <taxon>Hexapoda</taxon>
        <taxon>Insecta</taxon>
        <taxon>Pterygota</taxon>
        <taxon>Neoptera</taxon>
        <taxon>Paraneoptera</taxon>
        <taxon>Hemiptera</taxon>
        <taxon>Heteroptera</taxon>
        <taxon>Panheteroptera</taxon>
        <taxon>Cimicomorpha</taxon>
        <taxon>Miridae</taxon>
        <taxon>Mirini</taxon>
        <taxon>Apolygus</taxon>
    </lineage>
</organism>
<evidence type="ECO:0000256" key="9">
    <source>
        <dbReference type="ARBA" id="ARBA00023163"/>
    </source>
</evidence>
<dbReference type="PANTHER" id="PTHR46600:SF1">
    <property type="entry name" value="THAP DOMAIN-CONTAINING PROTEIN 1"/>
    <property type="match status" value="1"/>
</dbReference>
<evidence type="ECO:0000259" key="14">
    <source>
        <dbReference type="PROSITE" id="PS50950"/>
    </source>
</evidence>
<reference evidence="15" key="1">
    <citation type="journal article" date="2021" name="Mol. Ecol. Resour.">
        <title>Apolygus lucorum genome provides insights into omnivorousness and mesophyll feeding.</title>
        <authorList>
            <person name="Liu Y."/>
            <person name="Liu H."/>
            <person name="Wang H."/>
            <person name="Huang T."/>
            <person name="Liu B."/>
            <person name="Yang B."/>
            <person name="Yin L."/>
            <person name="Li B."/>
            <person name="Zhang Y."/>
            <person name="Zhang S."/>
            <person name="Jiang F."/>
            <person name="Zhang X."/>
            <person name="Ren Y."/>
            <person name="Wang B."/>
            <person name="Wang S."/>
            <person name="Lu Y."/>
            <person name="Wu K."/>
            <person name="Fan W."/>
            <person name="Wang G."/>
        </authorList>
    </citation>
    <scope>NUCLEOTIDE SEQUENCE</scope>
    <source>
        <strain evidence="15">12Hb</strain>
    </source>
</reference>
<evidence type="ECO:0000256" key="5">
    <source>
        <dbReference type="ARBA" id="ARBA00022833"/>
    </source>
</evidence>
<evidence type="ECO:0000313" key="15">
    <source>
        <dbReference type="EMBL" id="KAF6210090.1"/>
    </source>
</evidence>
<comment type="caution">
    <text evidence="15">The sequence shown here is derived from an EMBL/GenBank/DDBJ whole genome shotgun (WGS) entry which is preliminary data.</text>
</comment>
<gene>
    <name evidence="15" type="ORF">GE061_015846</name>
</gene>
<evidence type="ECO:0000256" key="2">
    <source>
        <dbReference type="ARBA" id="ARBA00006177"/>
    </source>
</evidence>
<dbReference type="AlphaFoldDB" id="A0A8S9XM46"/>
<dbReference type="Gene3D" id="6.20.210.20">
    <property type="entry name" value="THAP domain"/>
    <property type="match status" value="1"/>
</dbReference>
<keyword evidence="8 12" id="KW-0238">DNA-binding</keyword>
<keyword evidence="9" id="KW-0804">Transcription</keyword>
<keyword evidence="6" id="KW-0805">Transcription regulation</keyword>
<accession>A0A8S9XM46</accession>
<dbReference type="SUPFAM" id="SSF57716">
    <property type="entry name" value="Glucocorticoid receptor-like (DNA-binding domain)"/>
    <property type="match status" value="1"/>
</dbReference>
<keyword evidence="11" id="KW-0131">Cell cycle</keyword>
<evidence type="ECO:0000313" key="16">
    <source>
        <dbReference type="Proteomes" id="UP000466442"/>
    </source>
</evidence>
<keyword evidence="10" id="KW-0539">Nucleus</keyword>
<dbReference type="InterPro" id="IPR006612">
    <property type="entry name" value="THAP_Znf"/>
</dbReference>
<comment type="subcellular location">
    <subcellularLocation>
        <location evidence="1">Nucleus</location>
        <location evidence="1">Nucleoplasm</location>
    </subcellularLocation>
</comment>
<comment type="similarity">
    <text evidence="2">Belongs to the THAP1 family.</text>
</comment>
<feature type="domain" description="THAP-type" evidence="14">
    <location>
        <begin position="1"/>
        <end position="82"/>
    </location>
</feature>
<proteinExistence type="inferred from homology"/>
<dbReference type="InterPro" id="IPR026516">
    <property type="entry name" value="THAP1/10"/>
</dbReference>
<dbReference type="EMBL" id="WIXP02000006">
    <property type="protein sequence ID" value="KAF6210090.1"/>
    <property type="molecule type" value="Genomic_DNA"/>
</dbReference>
<protein>
    <recommendedName>
        <fullName evidence="14">THAP-type domain-containing protein</fullName>
    </recommendedName>
</protein>
<evidence type="ECO:0000256" key="6">
    <source>
        <dbReference type="ARBA" id="ARBA00023015"/>
    </source>
</evidence>
<evidence type="ECO:0000256" key="10">
    <source>
        <dbReference type="ARBA" id="ARBA00023242"/>
    </source>
</evidence>
<evidence type="ECO:0000256" key="11">
    <source>
        <dbReference type="ARBA" id="ARBA00023306"/>
    </source>
</evidence>
<dbReference type="OrthoDB" id="6356087at2759"/>
<evidence type="ECO:0000256" key="12">
    <source>
        <dbReference type="PROSITE-ProRule" id="PRU00309"/>
    </source>
</evidence>
<keyword evidence="7" id="KW-0175">Coiled coil</keyword>
<keyword evidence="3" id="KW-0479">Metal-binding</keyword>
<keyword evidence="16" id="KW-1185">Reference proteome</keyword>
<dbReference type="Proteomes" id="UP000466442">
    <property type="component" value="Unassembled WGS sequence"/>
</dbReference>
<dbReference type="SMART" id="SM00980">
    <property type="entry name" value="THAP"/>
    <property type="match status" value="1"/>
</dbReference>
<dbReference type="GO" id="GO:0005654">
    <property type="term" value="C:nucleoplasm"/>
    <property type="evidence" value="ECO:0007669"/>
    <property type="project" value="UniProtKB-SubCell"/>
</dbReference>
<feature type="compositionally biased region" description="Polar residues" evidence="13">
    <location>
        <begin position="110"/>
        <end position="150"/>
    </location>
</feature>
<dbReference type="PANTHER" id="PTHR46600">
    <property type="entry name" value="THAP DOMAIN-CONTAINING"/>
    <property type="match status" value="1"/>
</dbReference>
<keyword evidence="4 12" id="KW-0863">Zinc-finger</keyword>
<evidence type="ECO:0000256" key="4">
    <source>
        <dbReference type="ARBA" id="ARBA00022771"/>
    </source>
</evidence>
<evidence type="ECO:0000256" key="7">
    <source>
        <dbReference type="ARBA" id="ARBA00023054"/>
    </source>
</evidence>
<name>A0A8S9XM46_APOLU</name>
<dbReference type="Pfam" id="PF05485">
    <property type="entry name" value="THAP"/>
    <property type="match status" value="1"/>
</dbReference>
<dbReference type="InterPro" id="IPR038441">
    <property type="entry name" value="THAP_Znf_sf"/>
</dbReference>
<dbReference type="PROSITE" id="PS50950">
    <property type="entry name" value="ZF_THAP"/>
    <property type="match status" value="1"/>
</dbReference>